<feature type="transmembrane region" description="Helical" evidence="1">
    <location>
        <begin position="156"/>
        <end position="176"/>
    </location>
</feature>
<keyword evidence="1" id="KW-1133">Transmembrane helix</keyword>
<evidence type="ECO:0000313" key="2">
    <source>
        <dbReference type="EMBL" id="CCA74173.1"/>
    </source>
</evidence>
<dbReference type="AlphaFoldDB" id="G4TS80"/>
<dbReference type="eggNOG" id="ENOG502SAP5">
    <property type="taxonomic scope" value="Eukaryota"/>
</dbReference>
<keyword evidence="3" id="KW-1185">Reference proteome</keyword>
<dbReference type="InParanoid" id="G4TS80"/>
<gene>
    <name evidence="2" type="ORF">PIIN_08126</name>
</gene>
<feature type="transmembrane region" description="Helical" evidence="1">
    <location>
        <begin position="103"/>
        <end position="129"/>
    </location>
</feature>
<dbReference type="STRING" id="1109443.G4TS80"/>
<protein>
    <submittedName>
        <fullName evidence="2">Uncharacterized protein</fullName>
    </submittedName>
</protein>
<keyword evidence="1" id="KW-0472">Membrane</keyword>
<proteinExistence type="predicted"/>
<evidence type="ECO:0000256" key="1">
    <source>
        <dbReference type="SAM" id="Phobius"/>
    </source>
</evidence>
<reference evidence="2 3" key="1">
    <citation type="journal article" date="2011" name="PLoS Pathog.">
        <title>Endophytic Life Strategies Decoded by Genome and Transcriptome Analyses of the Mutualistic Root Symbiont Piriformospora indica.</title>
        <authorList>
            <person name="Zuccaro A."/>
            <person name="Lahrmann U."/>
            <person name="Guldener U."/>
            <person name="Langen G."/>
            <person name="Pfiffi S."/>
            <person name="Biedenkopf D."/>
            <person name="Wong P."/>
            <person name="Samans B."/>
            <person name="Grimm C."/>
            <person name="Basiewicz M."/>
            <person name="Murat C."/>
            <person name="Martin F."/>
            <person name="Kogel K.H."/>
        </authorList>
    </citation>
    <scope>NUCLEOTIDE SEQUENCE [LARGE SCALE GENOMIC DNA]</scope>
    <source>
        <strain evidence="2 3">DSM 11827</strain>
    </source>
</reference>
<feature type="transmembrane region" description="Helical" evidence="1">
    <location>
        <begin position="188"/>
        <end position="207"/>
    </location>
</feature>
<dbReference type="OrthoDB" id="3357029at2759"/>
<accession>G4TS80</accession>
<keyword evidence="1" id="KW-0812">Transmembrane</keyword>
<dbReference type="Proteomes" id="UP000007148">
    <property type="component" value="Unassembled WGS sequence"/>
</dbReference>
<feature type="transmembrane region" description="Helical" evidence="1">
    <location>
        <begin position="558"/>
        <end position="582"/>
    </location>
</feature>
<dbReference type="HOGENOM" id="CLU_402305_0_0_1"/>
<dbReference type="EMBL" id="CAFZ01000286">
    <property type="protein sequence ID" value="CCA74173.1"/>
    <property type="molecule type" value="Genomic_DNA"/>
</dbReference>
<organism evidence="2 3">
    <name type="scientific">Serendipita indica (strain DSM 11827)</name>
    <name type="common">Root endophyte fungus</name>
    <name type="synonym">Piriformospora indica</name>
    <dbReference type="NCBI Taxonomy" id="1109443"/>
    <lineage>
        <taxon>Eukaryota</taxon>
        <taxon>Fungi</taxon>
        <taxon>Dikarya</taxon>
        <taxon>Basidiomycota</taxon>
        <taxon>Agaricomycotina</taxon>
        <taxon>Agaricomycetes</taxon>
        <taxon>Sebacinales</taxon>
        <taxon>Serendipitaceae</taxon>
        <taxon>Serendipita</taxon>
    </lineage>
</organism>
<evidence type="ECO:0000313" key="3">
    <source>
        <dbReference type="Proteomes" id="UP000007148"/>
    </source>
</evidence>
<feature type="transmembrane region" description="Helical" evidence="1">
    <location>
        <begin position="59"/>
        <end position="82"/>
    </location>
</feature>
<sequence length="684" mass="75020">MANIHDGQLQWASYVPPAVFTVNIPTSTPAYQPVPTNTTISAPLHAANIGHSYSGLVRVLWKTIFVGLLSISLAIGTFMYIYSNRSSADNNTVQTGIPLSTVLLLFSIASKTTLVCVPLIMSAAAFHIAHTWFQQSQHGLAAPVASKLPTPYEYSLLLNIFTSANIFVAWTSIKYITRRRGRHAISQILQISFITLCTILILTYAIITLDFILHHFSTATLVQYPPTFSDRNQFQYGRRLNSDCLTINDGSNAPCTIQYEPMGYYGISLAAYPEALRITNDESTRNAVIAVSLPDDTAQYAAVLVPEGASIAPGAVFEADTVGMYAACQAMTSTCLMNCSDTCFYVPCFPHGYPETGFLDMHIRGSQIETYQPLTHQWNTNQGIYNGTSFNNYTFKYAAGFYTNADTNQVGIESNNVWGHGNQSPYGAILLICSVTVVDLKVKYVDPSLSSTIPNFNNVSSNEGHGFTILSYTPTTSNETTLAVTAVLDTPLSPISTLYRVLQPLALTLNATEFVRAFEREYARIYLPFAHSAFEAIPATSISITTIVEGSTIPITGLLVYSCLLILFGLFALLQGGLAVGVSKAAVWKPKVDGASSNEKCQEMNRKDGEWTNIAQLAAERLTSSCALVYEAFERRRLSKEDNCYQSVQSTGIEMFTEGAHGKEHGIEKRVLFSVERRGMFVLE</sequence>
<name>G4TS80_SERID</name>
<comment type="caution">
    <text evidence="2">The sequence shown here is derived from an EMBL/GenBank/DDBJ whole genome shotgun (WGS) entry which is preliminary data.</text>
</comment>
<dbReference type="OMA" id="CPSQFNA"/>